<feature type="chain" id="PRO_5030910854" description="Endolytic murein transglycosylase" evidence="8">
    <location>
        <begin position="20"/>
        <end position="336"/>
    </location>
</feature>
<dbReference type="PANTHER" id="PTHR30518:SF2">
    <property type="entry name" value="ENDOLYTIC MUREIN TRANSGLYCOSYLASE"/>
    <property type="match status" value="1"/>
</dbReference>
<dbReference type="AlphaFoldDB" id="A0A7W0CC82"/>
<evidence type="ECO:0000256" key="5">
    <source>
        <dbReference type="ARBA" id="ARBA00023239"/>
    </source>
</evidence>
<evidence type="ECO:0000313" key="9">
    <source>
        <dbReference type="EMBL" id="MBA2883078.1"/>
    </source>
</evidence>
<keyword evidence="5 7" id="KW-0456">Lyase</keyword>
<dbReference type="EC" id="4.2.2.29" evidence="7"/>
<comment type="similarity">
    <text evidence="7">Belongs to the transglycosylase MltG family.</text>
</comment>
<keyword evidence="6 7" id="KW-0961">Cell wall biogenesis/degradation</keyword>
<organism evidence="9 10">
    <name type="scientific">Desulfosalsimonas propionicica</name>
    <dbReference type="NCBI Taxonomy" id="332175"/>
    <lineage>
        <taxon>Bacteria</taxon>
        <taxon>Pseudomonadati</taxon>
        <taxon>Thermodesulfobacteriota</taxon>
        <taxon>Desulfobacteria</taxon>
        <taxon>Desulfobacterales</taxon>
        <taxon>Desulfosalsimonadaceae</taxon>
        <taxon>Desulfosalsimonas</taxon>
    </lineage>
</organism>
<dbReference type="GO" id="GO:0005886">
    <property type="term" value="C:plasma membrane"/>
    <property type="evidence" value="ECO:0007669"/>
    <property type="project" value="UniProtKB-UniRule"/>
</dbReference>
<dbReference type="GO" id="GO:0008932">
    <property type="term" value="F:lytic endotransglycosylase activity"/>
    <property type="evidence" value="ECO:0007669"/>
    <property type="project" value="UniProtKB-UniRule"/>
</dbReference>
<dbReference type="Gene3D" id="3.30.160.60">
    <property type="entry name" value="Classic Zinc Finger"/>
    <property type="match status" value="1"/>
</dbReference>
<dbReference type="HAMAP" id="MF_02065">
    <property type="entry name" value="MltG"/>
    <property type="match status" value="1"/>
</dbReference>
<dbReference type="Proteomes" id="UP000525298">
    <property type="component" value="Unassembled WGS sequence"/>
</dbReference>
<keyword evidence="4 7" id="KW-0472">Membrane</keyword>
<comment type="function">
    <text evidence="7">Functions as a peptidoglycan terminase that cleaves nascent peptidoglycan strands endolytically to terminate their elongation.</text>
</comment>
<keyword evidence="3 7" id="KW-1133">Transmembrane helix</keyword>
<keyword evidence="2 7" id="KW-0812">Transmembrane</keyword>
<protein>
    <recommendedName>
        <fullName evidence="7">Endolytic murein transglycosylase</fullName>
        <ecNumber evidence="7">4.2.2.29</ecNumber>
    </recommendedName>
    <alternativeName>
        <fullName evidence="7">Peptidoglycan lytic transglycosylase</fullName>
    </alternativeName>
    <alternativeName>
        <fullName evidence="7">Peptidoglycan polymerization terminase</fullName>
    </alternativeName>
</protein>
<proteinExistence type="inferred from homology"/>
<evidence type="ECO:0000313" key="10">
    <source>
        <dbReference type="Proteomes" id="UP000525298"/>
    </source>
</evidence>
<dbReference type="RefSeq" id="WP_181552692.1">
    <property type="nucleotide sequence ID" value="NZ_JACDUS010000016.1"/>
</dbReference>
<sequence>MKKKLLLILILFLAAASVAAGLFARHMARYAQMPVNPSLDRSVKLVIKPGQSFKDVTAMLREKGLIKHPTKFRILAVYQKATTRIKAGEYRIPGSMSPNRILRQLGEGRVHLHRVTLPEGLTIHETAQRVADAGLCEKSEFTRAATNPELARQMGLSAKTTEGYLFPETYYFEKPVSAETIVRTMVRRFQGVFSDQWKQRADELGFSVHEIVTLASIIEKETGAPEERKTVSSVFHNRLEKGMRLDSDPTVIYGIEDFDGNLTRKHLRTPTAYNTYKRKGLPPGPIANPGQASLHAALYPADTPYLYFVADSENSHYFSTTLKEHNRAVRKYQLNR</sequence>
<evidence type="ECO:0000256" key="1">
    <source>
        <dbReference type="ARBA" id="ARBA00022475"/>
    </source>
</evidence>
<evidence type="ECO:0000256" key="8">
    <source>
        <dbReference type="SAM" id="SignalP"/>
    </source>
</evidence>
<evidence type="ECO:0000256" key="7">
    <source>
        <dbReference type="HAMAP-Rule" id="MF_02065"/>
    </source>
</evidence>
<gene>
    <name evidence="7" type="primary">mltG</name>
    <name evidence="9" type="ORF">HNR65_003435</name>
</gene>
<keyword evidence="1 7" id="KW-1003">Cell membrane</keyword>
<comment type="caution">
    <text evidence="9">The sequence shown here is derived from an EMBL/GenBank/DDBJ whole genome shotgun (WGS) entry which is preliminary data.</text>
</comment>
<dbReference type="Gene3D" id="3.30.1490.480">
    <property type="entry name" value="Endolytic murein transglycosylase"/>
    <property type="match status" value="1"/>
</dbReference>
<dbReference type="Pfam" id="PF02618">
    <property type="entry name" value="YceG"/>
    <property type="match status" value="1"/>
</dbReference>
<evidence type="ECO:0000256" key="4">
    <source>
        <dbReference type="ARBA" id="ARBA00023136"/>
    </source>
</evidence>
<dbReference type="GO" id="GO:0009252">
    <property type="term" value="P:peptidoglycan biosynthetic process"/>
    <property type="evidence" value="ECO:0007669"/>
    <property type="project" value="UniProtKB-UniRule"/>
</dbReference>
<dbReference type="NCBIfam" id="TIGR00247">
    <property type="entry name" value="endolytic transglycosylase MltG"/>
    <property type="match status" value="1"/>
</dbReference>
<dbReference type="CDD" id="cd08010">
    <property type="entry name" value="MltG_like"/>
    <property type="match status" value="1"/>
</dbReference>
<feature type="signal peptide" evidence="8">
    <location>
        <begin position="1"/>
        <end position="19"/>
    </location>
</feature>
<dbReference type="PANTHER" id="PTHR30518">
    <property type="entry name" value="ENDOLYTIC MUREIN TRANSGLYCOSYLASE"/>
    <property type="match status" value="1"/>
</dbReference>
<accession>A0A7W0CC82</accession>
<keyword evidence="10" id="KW-1185">Reference proteome</keyword>
<feature type="site" description="Important for catalytic activity" evidence="7">
    <location>
        <position position="221"/>
    </location>
</feature>
<evidence type="ECO:0000256" key="2">
    <source>
        <dbReference type="ARBA" id="ARBA00022692"/>
    </source>
</evidence>
<evidence type="ECO:0000256" key="6">
    <source>
        <dbReference type="ARBA" id="ARBA00023316"/>
    </source>
</evidence>
<keyword evidence="8" id="KW-0732">Signal</keyword>
<dbReference type="EMBL" id="JACDUS010000016">
    <property type="protein sequence ID" value="MBA2883078.1"/>
    <property type="molecule type" value="Genomic_DNA"/>
</dbReference>
<reference evidence="9 10" key="1">
    <citation type="submission" date="2020-07" db="EMBL/GenBank/DDBJ databases">
        <title>Genomic Encyclopedia of Type Strains, Phase IV (KMG-IV): sequencing the most valuable type-strain genomes for metagenomic binning, comparative biology and taxonomic classification.</title>
        <authorList>
            <person name="Goeker M."/>
        </authorList>
    </citation>
    <scope>NUCLEOTIDE SEQUENCE [LARGE SCALE GENOMIC DNA]</scope>
    <source>
        <strain evidence="9 10">DSM 17721</strain>
    </source>
</reference>
<dbReference type="InterPro" id="IPR003770">
    <property type="entry name" value="MLTG-like"/>
</dbReference>
<comment type="catalytic activity">
    <reaction evidence="7">
        <text>a peptidoglycan chain = a peptidoglycan chain with N-acetyl-1,6-anhydromuramyl-[peptide] at the reducing end + a peptidoglycan chain with N-acetylglucosamine at the non-reducing end.</text>
        <dbReference type="EC" id="4.2.2.29"/>
    </reaction>
</comment>
<dbReference type="GO" id="GO:0071555">
    <property type="term" value="P:cell wall organization"/>
    <property type="evidence" value="ECO:0007669"/>
    <property type="project" value="UniProtKB-KW"/>
</dbReference>
<evidence type="ECO:0000256" key="3">
    <source>
        <dbReference type="ARBA" id="ARBA00022989"/>
    </source>
</evidence>
<name>A0A7W0CC82_9BACT</name>